<gene>
    <name evidence="2" type="ORF">FWK35_00021932</name>
</gene>
<proteinExistence type="predicted"/>
<reference evidence="2 3" key="1">
    <citation type="submission" date="2019-08" db="EMBL/GenBank/DDBJ databases">
        <title>Whole genome of Aphis craccivora.</title>
        <authorList>
            <person name="Voronova N.V."/>
            <person name="Shulinski R.S."/>
            <person name="Bandarenka Y.V."/>
            <person name="Zhorov D.G."/>
            <person name="Warner D."/>
        </authorList>
    </citation>
    <scope>NUCLEOTIDE SEQUENCE [LARGE SCALE GENOMIC DNA]</scope>
    <source>
        <strain evidence="2">180601</strain>
        <tissue evidence="2">Whole Body</tissue>
    </source>
</reference>
<sequence>MKTHSVNVKKKKDAWTKNEAKFNCQCIDNPRSAAVLKNKYENIKRSTNKQYADENAHHGGTGGGPSKLFNSPSLNLTYVANQMTPSISPSVKRDWTNYTPADLKPRPTITFTMNPWLAFFQQELVVNGTIKGVIFANLDAIEDFKKSWPQLKWLELTEHSKLFLQL</sequence>
<evidence type="ECO:0000256" key="1">
    <source>
        <dbReference type="SAM" id="MobiDB-lite"/>
    </source>
</evidence>
<accession>A0A6G0YEV6</accession>
<organism evidence="2 3">
    <name type="scientific">Aphis craccivora</name>
    <name type="common">Cowpea aphid</name>
    <dbReference type="NCBI Taxonomy" id="307492"/>
    <lineage>
        <taxon>Eukaryota</taxon>
        <taxon>Metazoa</taxon>
        <taxon>Ecdysozoa</taxon>
        <taxon>Arthropoda</taxon>
        <taxon>Hexapoda</taxon>
        <taxon>Insecta</taxon>
        <taxon>Pterygota</taxon>
        <taxon>Neoptera</taxon>
        <taxon>Paraneoptera</taxon>
        <taxon>Hemiptera</taxon>
        <taxon>Sternorrhyncha</taxon>
        <taxon>Aphidomorpha</taxon>
        <taxon>Aphidoidea</taxon>
        <taxon>Aphididae</taxon>
        <taxon>Aphidini</taxon>
        <taxon>Aphis</taxon>
        <taxon>Aphis</taxon>
    </lineage>
</organism>
<protein>
    <submittedName>
        <fullName evidence="2">Fibrinogen silencer-binding protein-like</fullName>
    </submittedName>
</protein>
<dbReference type="EMBL" id="VUJU01004413">
    <property type="protein sequence ID" value="KAF0754423.1"/>
    <property type="molecule type" value="Genomic_DNA"/>
</dbReference>
<comment type="caution">
    <text evidence="2">The sequence shown here is derived from an EMBL/GenBank/DDBJ whole genome shotgun (WGS) entry which is preliminary data.</text>
</comment>
<dbReference type="OrthoDB" id="6755514at2759"/>
<keyword evidence="3" id="KW-1185">Reference proteome</keyword>
<dbReference type="Proteomes" id="UP000478052">
    <property type="component" value="Unassembled WGS sequence"/>
</dbReference>
<evidence type="ECO:0000313" key="2">
    <source>
        <dbReference type="EMBL" id="KAF0754423.1"/>
    </source>
</evidence>
<dbReference type="AlphaFoldDB" id="A0A6G0YEV6"/>
<name>A0A6G0YEV6_APHCR</name>
<evidence type="ECO:0000313" key="3">
    <source>
        <dbReference type="Proteomes" id="UP000478052"/>
    </source>
</evidence>
<feature type="region of interest" description="Disordered" evidence="1">
    <location>
        <begin position="47"/>
        <end position="66"/>
    </location>
</feature>